<dbReference type="GO" id="GO:0005829">
    <property type="term" value="C:cytosol"/>
    <property type="evidence" value="ECO:0007669"/>
    <property type="project" value="TreeGrafter"/>
</dbReference>
<keyword evidence="2 4" id="KW-0808">Transferase</keyword>
<dbReference type="GO" id="GO:0032259">
    <property type="term" value="P:methylation"/>
    <property type="evidence" value="ECO:0007669"/>
    <property type="project" value="UniProtKB-KW"/>
</dbReference>
<dbReference type="Gene3D" id="3.40.1280.10">
    <property type="match status" value="1"/>
</dbReference>
<dbReference type="InterPro" id="IPR013123">
    <property type="entry name" value="SpoU_subst-bd"/>
</dbReference>
<keyword evidence="1 4" id="KW-0489">Methyltransferase</keyword>
<reference evidence="4" key="1">
    <citation type="journal article" date="2007" name="J. Bacteriol.">
        <title>Comparative genome analysis of four magnetotactic bacteria reveals a complex set of group-specific genes implicated in magnetosome biomineralization and function.</title>
        <authorList>
            <person name="Richter M."/>
            <person name="Kube M."/>
            <person name="Bazylinski D.A."/>
            <person name="Lombardot T."/>
            <person name="Gloeckner F.O."/>
            <person name="Reinhardt R."/>
            <person name="Schueler D."/>
        </authorList>
    </citation>
    <scope>NUCLEOTIDE SEQUENCE</scope>
    <source>
        <strain evidence="4">MSR-1</strain>
    </source>
</reference>
<name>A4TV86_9PROT</name>
<accession>A4TV86</accession>
<dbReference type="InterPro" id="IPR001537">
    <property type="entry name" value="SpoU_MeTrfase"/>
</dbReference>
<dbReference type="CDD" id="cd18095">
    <property type="entry name" value="SpoU-like_rRNA-MTase"/>
    <property type="match status" value="1"/>
</dbReference>
<evidence type="ECO:0000256" key="1">
    <source>
        <dbReference type="ARBA" id="ARBA00022603"/>
    </source>
</evidence>
<evidence type="ECO:0000259" key="3">
    <source>
        <dbReference type="SMART" id="SM00967"/>
    </source>
</evidence>
<dbReference type="Pfam" id="PF08032">
    <property type="entry name" value="SpoU_sub_bind"/>
    <property type="match status" value="1"/>
</dbReference>
<proteinExistence type="predicted"/>
<evidence type="ECO:0000313" key="4">
    <source>
        <dbReference type="EMBL" id="CAM74543.1"/>
    </source>
</evidence>
<dbReference type="PANTHER" id="PTHR46429:SF2">
    <property type="entry name" value="TRNA_RRNA METHYLTRANSFERASE"/>
    <property type="match status" value="1"/>
</dbReference>
<gene>
    <name evidence="4" type="ORF">MGR_0958</name>
</gene>
<dbReference type="InterPro" id="IPR029026">
    <property type="entry name" value="tRNA_m1G_MTases_N"/>
</dbReference>
<feature type="domain" description="RNA 2-O ribose methyltransferase substrate binding" evidence="3">
    <location>
        <begin position="8"/>
        <end position="83"/>
    </location>
</feature>
<organism evidence="4">
    <name type="scientific">Magnetospirillum gryphiswaldense</name>
    <dbReference type="NCBI Taxonomy" id="55518"/>
    <lineage>
        <taxon>Bacteria</taxon>
        <taxon>Pseudomonadati</taxon>
        <taxon>Pseudomonadota</taxon>
        <taxon>Alphaproteobacteria</taxon>
        <taxon>Rhodospirillales</taxon>
        <taxon>Rhodospirillaceae</taxon>
        <taxon>Magnetospirillum</taxon>
    </lineage>
</organism>
<evidence type="ECO:0000256" key="2">
    <source>
        <dbReference type="ARBA" id="ARBA00022679"/>
    </source>
</evidence>
<dbReference type="Pfam" id="PF00588">
    <property type="entry name" value="SpoU_methylase"/>
    <property type="match status" value="1"/>
</dbReference>
<dbReference type="SUPFAM" id="SSF75217">
    <property type="entry name" value="alpha/beta knot"/>
    <property type="match status" value="1"/>
</dbReference>
<dbReference type="EMBL" id="CU459003">
    <property type="protein sequence ID" value="CAM74543.1"/>
    <property type="molecule type" value="Genomic_DNA"/>
</dbReference>
<protein>
    <submittedName>
        <fullName evidence="4">tRNA/rRNA methyltransferase (SpoU)</fullName>
    </submittedName>
</protein>
<dbReference type="GO" id="GO:0006396">
    <property type="term" value="P:RNA processing"/>
    <property type="evidence" value="ECO:0007669"/>
    <property type="project" value="InterPro"/>
</dbReference>
<dbReference type="InterPro" id="IPR004441">
    <property type="entry name" value="rRNA_MeTrfase_TrmH"/>
</dbReference>
<dbReference type="RefSeq" id="WP_106001876.1">
    <property type="nucleotide sequence ID" value="NZ_CP027527.1"/>
</dbReference>
<dbReference type="AlphaFoldDB" id="A4TV86"/>
<dbReference type="PANTHER" id="PTHR46429">
    <property type="entry name" value="23S RRNA (GUANOSINE-2'-O-)-METHYLTRANSFERASE RLMB"/>
    <property type="match status" value="1"/>
</dbReference>
<dbReference type="SUPFAM" id="SSF55315">
    <property type="entry name" value="L30e-like"/>
    <property type="match status" value="1"/>
</dbReference>
<dbReference type="GO" id="GO:0008173">
    <property type="term" value="F:RNA methyltransferase activity"/>
    <property type="evidence" value="ECO:0007669"/>
    <property type="project" value="InterPro"/>
</dbReference>
<dbReference type="GO" id="GO:0003723">
    <property type="term" value="F:RNA binding"/>
    <property type="evidence" value="ECO:0007669"/>
    <property type="project" value="InterPro"/>
</dbReference>
<dbReference type="InterPro" id="IPR029064">
    <property type="entry name" value="Ribosomal_eL30-like_sf"/>
</dbReference>
<sequence length="248" mass="26416">MAQPKLHRIGGLPAVAALFQRDPGRVERLFFNDRMKAEAQPLCQQMAAARKPFRHVPTEELTKVAGTPLHGGIVAVCQPKGLTPFEAVKSFNWAKAKEPLVILDGIGNPHNLGAIARTMAFFGLGRLIVSDHPEQALPSDAAFRIAEGGLEWVDVYQVANLGKALPRLKPHYQVIGTALGAHRSMKDTFSSNDKPLALVLGNEEEGLPATTLAACDDIVTIPGSGRVQSLNVSATAAILIHLLAGGMG</sequence>
<dbReference type="SMART" id="SM00967">
    <property type="entry name" value="SpoU_sub_bind"/>
    <property type="match status" value="1"/>
</dbReference>
<dbReference type="Gene3D" id="3.30.1330.30">
    <property type="match status" value="1"/>
</dbReference>
<dbReference type="InterPro" id="IPR029028">
    <property type="entry name" value="Alpha/beta_knot_MTases"/>
</dbReference>